<reference evidence="11" key="2">
    <citation type="journal article" date="2021" name="World Allergy Organ. J.">
        <title>Chromosome-level assembly of Dermatophagoides farinae genome and transcriptome reveals two novel allergens Der f 37 and Der f 39.</title>
        <authorList>
            <person name="Chen J."/>
            <person name="Cai Z."/>
            <person name="Fan D."/>
            <person name="Hu J."/>
            <person name="Hou Y."/>
            <person name="He Y."/>
            <person name="Zhang Z."/>
            <person name="Zhao Z."/>
            <person name="Gao P."/>
            <person name="Hu W."/>
            <person name="Sun J."/>
            <person name="Li J."/>
            <person name="Ji K."/>
        </authorList>
    </citation>
    <scope>NUCLEOTIDE SEQUENCE</scope>
    <source>
        <strain evidence="11">JKM2019</strain>
    </source>
</reference>
<dbReference type="GO" id="GO:0016592">
    <property type="term" value="C:mediator complex"/>
    <property type="evidence" value="ECO:0007669"/>
    <property type="project" value="InterPro"/>
</dbReference>
<feature type="compositionally biased region" description="Polar residues" evidence="9">
    <location>
        <begin position="2100"/>
        <end position="2113"/>
    </location>
</feature>
<feature type="compositionally biased region" description="Polar residues" evidence="9">
    <location>
        <begin position="2523"/>
        <end position="2543"/>
    </location>
</feature>
<keyword evidence="6" id="KW-0804">Transcription</keyword>
<dbReference type="Pfam" id="PF09497">
    <property type="entry name" value="Med12"/>
    <property type="match status" value="1"/>
</dbReference>
<evidence type="ECO:0000256" key="5">
    <source>
        <dbReference type="ARBA" id="ARBA00023159"/>
    </source>
</evidence>
<feature type="compositionally biased region" description="Basic residues" evidence="9">
    <location>
        <begin position="2182"/>
        <end position="2195"/>
    </location>
</feature>
<feature type="region of interest" description="Disordered" evidence="9">
    <location>
        <begin position="15"/>
        <end position="34"/>
    </location>
</feature>
<feature type="compositionally biased region" description="Polar residues" evidence="9">
    <location>
        <begin position="2008"/>
        <end position="2024"/>
    </location>
</feature>
<keyword evidence="4" id="KW-0805">Transcription regulation</keyword>
<evidence type="ECO:0000256" key="6">
    <source>
        <dbReference type="ARBA" id="ARBA00023163"/>
    </source>
</evidence>
<keyword evidence="5" id="KW-0010">Activator</keyword>
<dbReference type="Pfam" id="PF12145">
    <property type="entry name" value="Med12-LCEWAV"/>
    <property type="match status" value="1"/>
</dbReference>
<protein>
    <submittedName>
        <fullName evidence="11">Mediator of rna polymerase ii transcription subunit 12-like protein</fullName>
    </submittedName>
</protein>
<proteinExistence type="inferred from homology"/>
<feature type="compositionally biased region" description="Polar residues" evidence="9">
    <location>
        <begin position="1985"/>
        <end position="1994"/>
    </location>
</feature>
<feature type="coiled-coil region" evidence="8">
    <location>
        <begin position="584"/>
        <end position="618"/>
    </location>
</feature>
<sequence length="2543" mass="288090">MSTVLISTHLYEKRPLKKPRLGPPDVYPQDPKQKEDELTQQFVKQGYSNRTLQDEHEYGTERNANINTSRFGEYFSAILAKKHELNTFSDTSKKKHVVNKDSALYVTAKTKPYVEGWFKDLASNTKSLAHLSKKVPFFNKKEEIFVWLYEYSVPMIKAQWFLKVSNAHQMAISESNNKSKKRNQMPDPSQEWTASLCKTLKENYMKIMESTNPNMNNAGSTFSSMNNSLNSPPIKIKELLNQWEYYTRLARSLYEEGLLDRHDFLFWLLELFEKIKSIDDPLLTLIAPMLVQYVNEFIHSEFLSRHLAFHCAKKISQLVAHVSSESSVDTDKENVNDHKDPDKISSSNFNTNSKSSLNESTDSVMLISCFKDIIACSKFQELLLALSCVIQVITIECPTALVWHNFDSSSFLDNSNSVSKTALLHGSPLDYLPCEPSNLPIQSTENVKHLRERIRSSENLIRHRSANSEKRWFFRTFEAVSSPDSVGNVVNRLLDVLDSIDKHSFDKVTSSNPLDSLYNIIFNTTIHFDGDNSYGSHNERNRVNSTANKSIQEIIAEDVAVVKLLCEWAVTTKRLGEYRSRIVAKLLERRQNEILQEKDNFNNEVENAEINKNHVDSDNKELTNGWNNNENKSTSIINNDNIPLYQNVLFEFLDQYAPVAEDKTLGIYFSTNAFPNNNCSSDNKQAFHNLVLLFAELIRHDVFSHDVYMRTLISRGHFVNPPNISLIPSSNSNHPIKNTNEDSLTGLLPPNMETVSNGGLMNPLHKSTSSSSLPMFDPLSNNSNLNSNEQLVSNMFSINEDEDKLDEDLDKILQNIKAGQQSKDDQNDILLPDAMESDKEDETNGPNSVNTNSTSLSDLTNNNKNQLSEQINATSRHLLYTLHFPLPQEESFMHECNQRHILLYGVSKTKDEARHIVKKVTKEIQKLFNRKSSLDINDNGKVKKHVIKEGFNFENAIAKFQNLSIFDQHVVTNTCASTVLEMLNGVVVGSANHLPLIESIAFLFDLMEIALNVNGLVEFIVQMLRELVEVESVLKQKCPLLARPYCTSIGLYIVGVLNRYHNYVVASTEDIYQIFDGLWKLVRNVSTPNDCSSAERCIFFYIDDLYSSCAYVLKKYQDIISPISQKIKTMIAIRDDNTKGSLNHPCVMMQYLKNPREKVDSIHIRQLNENASDRYSLVFNAIRCITEANDMDYLNELSVLCAELTASCWLLSNEWFDAIQALCNPKCMNDYISLLTQINIGDRSIYDNLAVFVSILVARRCFSLVDLIYRVFIGSLLIPTVESGEETERKARLCCHLILYLFKYYNSPLAASNSAMNSSFASSSRYSLTSPGPLGLSTVAPTLGSGQKSPFNIKYACDRYLLGGALNSLQLELILTLLKAIMRLGTQEKKGCEKNFKSDKSDFDSFYKPMNNEDEFSDRTYLSQIAKSKIDSTEKPSLSDFAKYVLRQVCLQDWVHDRCLRGFMIQPNSVKKLFDKKISYEDSQCLLNMICYHKQIMPPPVNINEKIDSKQIIHIFQNLDEWSLRISWLQLHLIYENLAINSLSPQSNYEWLDTLAPAIMDYFQQSCQMEPVLNSKNLTIFTSNSSNMKNNMLTFGNNNNNNNSNERIWLLKPLISKLPLQSKILRFAANMFDSSNWILYSQNQSGSMSSKSKFGFQGFKNSNNLAGITLNNQNPTTTLLSYQPFVSLLLKCLNSKEDHKELILKSMHSQLLQCINEKLSDDVRSKSFIQEGLQLRLSLVGAIFETIKSSTSLTNDWVVLLAQLISYTIVDPHINYVNFSTVLDMLTSLMHYSHASNVLPEQREETKKLNQNLIKKLKKELNVERIGLGVRMAKQLLPLVKHQAEVIACEAMGSLVDTKGNKIAGFDSIDKKQGFQAAEKQKLSPWDLIEGVKNYVPLSWTWFGAIKMERKPLRMEENFCLLARHDHDIYPASSFYIESPPVPPEDEPPQLQTQPQVSSQPIMSQNPLPPPQLGYNQAHPVIAPNGSNISSVGQATGPAPPPALMNNIPPQSHSFNPSHQSTMHHQLHQGPPHSNQGPPSNMGPGGFQYHMNPIAMSSNNILHGAIQGPTGPNGTTLPPNVMHSSPIVQQVPTQQPPHMMNSSSNEPTSHMNPQNHPMMMASLNNSSMMPMQMDMMDTPPSGQPNLGRSMPGPGTIPGLRPSMTPSNMPMPPMPTVNTRAQAPKKPKATRKRRNAKNQQAVNIAPMPNQPTPPVRMSNSFDNYNSNQVNSNQNAATNWNYQNQNSQQSNMNSNNQSFYHQSGSGPGPNQTGSSMMIPQQAPNQRFQGQVIQPKERLRAMLHHRHPNPNQFNMNQNEPSVTNVVNSGPMMNNQQPTGQMFSSRHQMPSMMQKTQIRSQGPQPQNNQSMTNQNNMFQQQQQQQPPPPPTQQQLNQINPAPMHHHMQQSSNFRPPPSVQNVQFNNNMQSMDSSMSISANQNYQQPTSNSQQQNMMMRPQMAMNSQQQNQGQFMQQRSQFTNFGGHQVPPQAQQQTQQPQPPPQQQQMMNNWQGNQMGQNHPRAPMTQLQRQLSTPNPGQLQGSYPY</sequence>
<feature type="region of interest" description="Disordered" evidence="9">
    <location>
        <begin position="1934"/>
        <end position="2047"/>
    </location>
</feature>
<feature type="compositionally biased region" description="Polar residues" evidence="9">
    <location>
        <begin position="760"/>
        <end position="773"/>
    </location>
</feature>
<feature type="region of interest" description="Disordered" evidence="9">
    <location>
        <begin position="760"/>
        <end position="784"/>
    </location>
</feature>
<feature type="region of interest" description="Disordered" evidence="9">
    <location>
        <begin position="2243"/>
        <end position="2276"/>
    </location>
</feature>
<dbReference type="PANTHER" id="PTHR46007">
    <property type="entry name" value="MEDIATOR OF RNA POLYMERASE II TRANSCRIPTION SUBUNIT 12"/>
    <property type="match status" value="1"/>
</dbReference>
<feature type="compositionally biased region" description="Low complexity" evidence="9">
    <location>
        <begin position="2478"/>
        <end position="2494"/>
    </location>
</feature>
<feature type="compositionally biased region" description="Low complexity" evidence="9">
    <location>
        <begin position="847"/>
        <end position="862"/>
    </location>
</feature>
<evidence type="ECO:0000256" key="1">
    <source>
        <dbReference type="ARBA" id="ARBA00004123"/>
    </source>
</evidence>
<feature type="compositionally biased region" description="Polar residues" evidence="9">
    <location>
        <begin position="1950"/>
        <end position="1966"/>
    </location>
</feature>
<feature type="region of interest" description="Disordered" evidence="9">
    <location>
        <begin position="2305"/>
        <end position="2449"/>
    </location>
</feature>
<comment type="similarity">
    <text evidence="2">Belongs to the Mediator complex subunit 12 family.</text>
</comment>
<comment type="subcellular location">
    <subcellularLocation>
        <location evidence="1">Nucleus</location>
    </subcellularLocation>
</comment>
<feature type="region of interest" description="Disordered" evidence="9">
    <location>
        <begin position="2478"/>
        <end position="2543"/>
    </location>
</feature>
<feature type="compositionally biased region" description="Basic and acidic residues" evidence="9">
    <location>
        <begin position="329"/>
        <end position="343"/>
    </location>
</feature>
<comment type="caution">
    <text evidence="11">The sequence shown here is derived from an EMBL/GenBank/DDBJ whole genome shotgun (WGS) entry which is preliminary data.</text>
</comment>
<dbReference type="InterPro" id="IPR021990">
    <property type="entry name" value="Mediator_Med12_LCEWAV"/>
</dbReference>
<evidence type="ECO:0000259" key="10">
    <source>
        <dbReference type="SMART" id="SM01281"/>
    </source>
</evidence>
<dbReference type="PANTHER" id="PTHR46007:SF11">
    <property type="entry name" value="MEDIATOR OF RNA POLYMERASE II TRANSCRIPTION SUBUNIT 12"/>
    <property type="match status" value="1"/>
</dbReference>
<accession>A0A9D4NZX5</accession>
<evidence type="ECO:0000256" key="8">
    <source>
        <dbReference type="SAM" id="Coils"/>
    </source>
</evidence>
<feature type="region of interest" description="Disordered" evidence="9">
    <location>
        <begin position="836"/>
        <end position="862"/>
    </location>
</feature>
<feature type="compositionally biased region" description="Polar residues" evidence="9">
    <location>
        <begin position="2438"/>
        <end position="2449"/>
    </location>
</feature>
<feature type="compositionally biased region" description="Low complexity" evidence="9">
    <location>
        <begin position="2501"/>
        <end position="2516"/>
    </location>
</feature>
<dbReference type="EMBL" id="SDOV01000004">
    <property type="protein sequence ID" value="KAH7642131.1"/>
    <property type="molecule type" value="Genomic_DNA"/>
</dbReference>
<organism evidence="11">
    <name type="scientific">Dermatophagoides farinae</name>
    <name type="common">American house dust mite</name>
    <dbReference type="NCBI Taxonomy" id="6954"/>
    <lineage>
        <taxon>Eukaryota</taxon>
        <taxon>Metazoa</taxon>
        <taxon>Ecdysozoa</taxon>
        <taxon>Arthropoda</taxon>
        <taxon>Chelicerata</taxon>
        <taxon>Arachnida</taxon>
        <taxon>Acari</taxon>
        <taxon>Acariformes</taxon>
        <taxon>Sarcoptiformes</taxon>
        <taxon>Astigmata</taxon>
        <taxon>Psoroptidia</taxon>
        <taxon>Analgoidea</taxon>
        <taxon>Pyroglyphidae</taxon>
        <taxon>Dermatophagoidinae</taxon>
        <taxon>Dermatophagoides</taxon>
    </lineage>
</organism>
<feature type="compositionally biased region" description="Polar residues" evidence="9">
    <location>
        <begin position="2257"/>
        <end position="2276"/>
    </location>
</feature>
<feature type="compositionally biased region" description="Low complexity" evidence="9">
    <location>
        <begin position="2419"/>
        <end position="2437"/>
    </location>
</feature>
<gene>
    <name evidence="11" type="ORF">HUG17_5176</name>
</gene>
<feature type="compositionally biased region" description="Low complexity" evidence="9">
    <location>
        <begin position="2222"/>
        <end position="2231"/>
    </location>
</feature>
<feature type="domain" description="Mediator complex subunit Med12" evidence="10">
    <location>
        <begin position="103"/>
        <end position="163"/>
    </location>
</feature>
<keyword evidence="7" id="KW-0539">Nucleus</keyword>
<evidence type="ECO:0000256" key="2">
    <source>
        <dbReference type="ARBA" id="ARBA00010289"/>
    </source>
</evidence>
<feature type="region of interest" description="Disordered" evidence="9">
    <location>
        <begin position="2091"/>
        <end position="2113"/>
    </location>
</feature>
<dbReference type="Proteomes" id="UP000828236">
    <property type="component" value="Unassembled WGS sequence"/>
</dbReference>
<feature type="compositionally biased region" description="Low complexity" evidence="9">
    <location>
        <begin position="345"/>
        <end position="357"/>
    </location>
</feature>
<feature type="compositionally biased region" description="Low complexity" evidence="9">
    <location>
        <begin position="2243"/>
        <end position="2256"/>
    </location>
</feature>
<feature type="compositionally biased region" description="Low complexity" evidence="9">
    <location>
        <begin position="2359"/>
        <end position="2380"/>
    </location>
</feature>
<feature type="region of interest" description="Disordered" evidence="9">
    <location>
        <begin position="2164"/>
        <end position="2231"/>
    </location>
</feature>
<feature type="compositionally biased region" description="Polar residues" evidence="9">
    <location>
        <begin position="2306"/>
        <end position="2358"/>
    </location>
</feature>
<evidence type="ECO:0000256" key="3">
    <source>
        <dbReference type="ARBA" id="ARBA00022491"/>
    </source>
</evidence>
<evidence type="ECO:0000256" key="7">
    <source>
        <dbReference type="ARBA" id="ARBA00023242"/>
    </source>
</evidence>
<feature type="region of interest" description="Disordered" evidence="9">
    <location>
        <begin position="329"/>
        <end position="357"/>
    </location>
</feature>
<dbReference type="InterPro" id="IPR019035">
    <property type="entry name" value="Mediator_Med12"/>
</dbReference>
<keyword evidence="3" id="KW-0678">Repressor</keyword>
<evidence type="ECO:0000256" key="4">
    <source>
        <dbReference type="ARBA" id="ARBA00023015"/>
    </source>
</evidence>
<dbReference type="GO" id="GO:0003713">
    <property type="term" value="F:transcription coactivator activity"/>
    <property type="evidence" value="ECO:0007669"/>
    <property type="project" value="TreeGrafter"/>
</dbReference>
<dbReference type="SMART" id="SM01281">
    <property type="entry name" value="Med12"/>
    <property type="match status" value="1"/>
</dbReference>
<evidence type="ECO:0000313" key="11">
    <source>
        <dbReference type="EMBL" id="KAH7642131.1"/>
    </source>
</evidence>
<keyword evidence="8" id="KW-0175">Coiled coil</keyword>
<dbReference type="GO" id="GO:0045944">
    <property type="term" value="P:positive regulation of transcription by RNA polymerase II"/>
    <property type="evidence" value="ECO:0007669"/>
    <property type="project" value="TreeGrafter"/>
</dbReference>
<dbReference type="InterPro" id="IPR051647">
    <property type="entry name" value="Mediator_comp_sub12"/>
</dbReference>
<name>A0A9D4NZX5_DERFA</name>
<evidence type="ECO:0000256" key="9">
    <source>
        <dbReference type="SAM" id="MobiDB-lite"/>
    </source>
</evidence>
<dbReference type="OrthoDB" id="20828at2759"/>
<reference evidence="11" key="1">
    <citation type="submission" date="2020-06" db="EMBL/GenBank/DDBJ databases">
        <authorList>
            <person name="Ji K."/>
            <person name="Li J."/>
        </authorList>
    </citation>
    <scope>NUCLEOTIDE SEQUENCE</scope>
    <source>
        <strain evidence="11">JKM2019</strain>
        <tissue evidence="11">Whole body</tissue>
    </source>
</reference>